<dbReference type="InterPro" id="IPR000551">
    <property type="entry name" value="MerR-type_HTH_dom"/>
</dbReference>
<dbReference type="PROSITE" id="PS00552">
    <property type="entry name" value="HTH_MERR_1"/>
    <property type="match status" value="1"/>
</dbReference>
<reference evidence="5" key="1">
    <citation type="submission" date="2016-10" db="EMBL/GenBank/DDBJ databases">
        <authorList>
            <person name="Varghese N."/>
            <person name="Submissions S."/>
        </authorList>
    </citation>
    <scope>NUCLEOTIDE SEQUENCE [LARGE SCALE GENOMIC DNA]</scope>
    <source>
        <strain evidence="5">CGMCC 4.5579</strain>
    </source>
</reference>
<dbReference type="GO" id="GO:0003677">
    <property type="term" value="F:DNA binding"/>
    <property type="evidence" value="ECO:0007669"/>
    <property type="project" value="UniProtKB-KW"/>
</dbReference>
<feature type="domain" description="HTH merR-type" evidence="3">
    <location>
        <begin position="19"/>
        <end position="85"/>
    </location>
</feature>
<evidence type="ECO:0000313" key="4">
    <source>
        <dbReference type="EMBL" id="SFQ20745.1"/>
    </source>
</evidence>
<dbReference type="EMBL" id="FOWW01000005">
    <property type="protein sequence ID" value="SFQ20745.1"/>
    <property type="molecule type" value="Genomic_DNA"/>
</dbReference>
<dbReference type="Pfam" id="PF13411">
    <property type="entry name" value="MerR_1"/>
    <property type="match status" value="1"/>
</dbReference>
<dbReference type="PANTHER" id="PTHR30204:SF90">
    <property type="entry name" value="HTH-TYPE TRANSCRIPTIONAL ACTIVATOR MTA"/>
    <property type="match status" value="1"/>
</dbReference>
<evidence type="ECO:0000256" key="2">
    <source>
        <dbReference type="SAM" id="MobiDB-lite"/>
    </source>
</evidence>
<dbReference type="AlphaFoldDB" id="A0A1I5WLT9"/>
<evidence type="ECO:0000313" key="5">
    <source>
        <dbReference type="Proteomes" id="UP000198727"/>
    </source>
</evidence>
<dbReference type="RefSeq" id="WP_208325960.1">
    <property type="nucleotide sequence ID" value="NZ_FOWW01000005.1"/>
</dbReference>
<proteinExistence type="predicted"/>
<dbReference type="CDD" id="cd01106">
    <property type="entry name" value="HTH_TipAL-Mta"/>
    <property type="match status" value="1"/>
</dbReference>
<dbReference type="PANTHER" id="PTHR30204">
    <property type="entry name" value="REDOX-CYCLING DRUG-SENSING TRANSCRIPTIONAL ACTIVATOR SOXR"/>
    <property type="match status" value="1"/>
</dbReference>
<dbReference type="STRING" id="587909.SAMN05421810_105173"/>
<name>A0A1I5WLT9_9PSEU</name>
<dbReference type="GO" id="GO:0003700">
    <property type="term" value="F:DNA-binding transcription factor activity"/>
    <property type="evidence" value="ECO:0007669"/>
    <property type="project" value="InterPro"/>
</dbReference>
<sequence length="157" mass="17455">MTKSRDDTSQRDAGTAGKVGELAATAGLTVRTLRYYDEIGLLSPSQRTSAGHRLYSAQDVERLYRIGLLRQLGLRLDEVAAALTDPDWNLLATMNRHIARLDQRLGIEHRLRNRLAAMADTPGPPWRARHSRTSRDLGGHGHARHQYPAPHPDPGLP</sequence>
<keyword evidence="1 4" id="KW-0238">DNA-binding</keyword>
<dbReference type="PROSITE" id="PS50937">
    <property type="entry name" value="HTH_MERR_2"/>
    <property type="match status" value="1"/>
</dbReference>
<dbReference type="SMART" id="SM00422">
    <property type="entry name" value="HTH_MERR"/>
    <property type="match status" value="1"/>
</dbReference>
<keyword evidence="5" id="KW-1185">Reference proteome</keyword>
<dbReference type="PRINTS" id="PR00040">
    <property type="entry name" value="HTHMERR"/>
</dbReference>
<organism evidence="4 5">
    <name type="scientific">Amycolatopsis arida</name>
    <dbReference type="NCBI Taxonomy" id="587909"/>
    <lineage>
        <taxon>Bacteria</taxon>
        <taxon>Bacillati</taxon>
        <taxon>Actinomycetota</taxon>
        <taxon>Actinomycetes</taxon>
        <taxon>Pseudonocardiales</taxon>
        <taxon>Pseudonocardiaceae</taxon>
        <taxon>Amycolatopsis</taxon>
    </lineage>
</organism>
<dbReference type="Proteomes" id="UP000198727">
    <property type="component" value="Unassembled WGS sequence"/>
</dbReference>
<dbReference type="InterPro" id="IPR047057">
    <property type="entry name" value="MerR_fam"/>
</dbReference>
<dbReference type="Gene3D" id="1.10.1660.10">
    <property type="match status" value="1"/>
</dbReference>
<protein>
    <submittedName>
        <fullName evidence="4">DNA-binding transcriptional regulator, MerR family</fullName>
    </submittedName>
</protein>
<evidence type="ECO:0000256" key="1">
    <source>
        <dbReference type="ARBA" id="ARBA00023125"/>
    </source>
</evidence>
<accession>A0A1I5WLT9</accession>
<dbReference type="SUPFAM" id="SSF46955">
    <property type="entry name" value="Putative DNA-binding domain"/>
    <property type="match status" value="1"/>
</dbReference>
<feature type="region of interest" description="Disordered" evidence="2">
    <location>
        <begin position="119"/>
        <end position="157"/>
    </location>
</feature>
<gene>
    <name evidence="4" type="ORF">SAMN05421810_105173</name>
</gene>
<evidence type="ECO:0000259" key="3">
    <source>
        <dbReference type="PROSITE" id="PS50937"/>
    </source>
</evidence>
<dbReference type="InterPro" id="IPR009061">
    <property type="entry name" value="DNA-bd_dom_put_sf"/>
</dbReference>